<dbReference type="EMBL" id="CP039352">
    <property type="protein sequence ID" value="QCE03988.1"/>
    <property type="molecule type" value="Genomic_DNA"/>
</dbReference>
<evidence type="ECO:0000313" key="2">
    <source>
        <dbReference type="Proteomes" id="UP000501690"/>
    </source>
</evidence>
<dbReference type="AlphaFoldDB" id="A0A4D6MSD2"/>
<reference evidence="1 2" key="1">
    <citation type="submission" date="2019-04" db="EMBL/GenBank/DDBJ databases">
        <title>An improved genome assembly and genetic linkage map for asparagus bean, Vigna unguiculata ssp. sesquipedialis.</title>
        <authorList>
            <person name="Xia Q."/>
            <person name="Zhang R."/>
            <person name="Dong Y."/>
        </authorList>
    </citation>
    <scope>NUCLEOTIDE SEQUENCE [LARGE SCALE GENOMIC DNA]</scope>
    <source>
        <tissue evidence="1">Leaf</tissue>
    </source>
</reference>
<proteinExistence type="predicted"/>
<protein>
    <submittedName>
        <fullName evidence="1">Uncharacterized protein</fullName>
    </submittedName>
</protein>
<keyword evidence="2" id="KW-1185">Reference proteome</keyword>
<dbReference type="Proteomes" id="UP000501690">
    <property type="component" value="Linkage Group LG8"/>
</dbReference>
<accession>A0A4D6MSD2</accession>
<gene>
    <name evidence="1" type="ORF">DEO72_LG8g2020</name>
</gene>
<name>A0A4D6MSD2_VIGUN</name>
<organism evidence="1 2">
    <name type="scientific">Vigna unguiculata</name>
    <name type="common">Cowpea</name>
    <dbReference type="NCBI Taxonomy" id="3917"/>
    <lineage>
        <taxon>Eukaryota</taxon>
        <taxon>Viridiplantae</taxon>
        <taxon>Streptophyta</taxon>
        <taxon>Embryophyta</taxon>
        <taxon>Tracheophyta</taxon>
        <taxon>Spermatophyta</taxon>
        <taxon>Magnoliopsida</taxon>
        <taxon>eudicotyledons</taxon>
        <taxon>Gunneridae</taxon>
        <taxon>Pentapetalae</taxon>
        <taxon>rosids</taxon>
        <taxon>fabids</taxon>
        <taxon>Fabales</taxon>
        <taxon>Fabaceae</taxon>
        <taxon>Papilionoideae</taxon>
        <taxon>50 kb inversion clade</taxon>
        <taxon>NPAAA clade</taxon>
        <taxon>indigoferoid/millettioid clade</taxon>
        <taxon>Phaseoleae</taxon>
        <taxon>Vigna</taxon>
    </lineage>
</organism>
<sequence length="172" mass="19550">MCEDGVVRLNELAFYGARTTWTRWWCVNNGFAGASLVVVSRNWICVLECCAHSSSSVKALWVLRAGARFTVSHALVLAFCSGPLQVRWWQRQRWCCHCKCTLLLRCAGSRFLQGLVVREGLRRCNGDSGSFSLLVVETKLQIQWLRCAARWCEDGGPMTWLTAWRWGLGFGR</sequence>
<evidence type="ECO:0000313" key="1">
    <source>
        <dbReference type="EMBL" id="QCE03988.1"/>
    </source>
</evidence>